<gene>
    <name evidence="3" type="ORF">FH759_00115</name>
</gene>
<protein>
    <recommendedName>
        <fullName evidence="2">Hedgehog/Intein (Hint) domain-containing protein</fullName>
    </recommendedName>
</protein>
<dbReference type="Pfam" id="PF13403">
    <property type="entry name" value="Hint_2"/>
    <property type="match status" value="1"/>
</dbReference>
<organism evidence="3 4">
    <name type="scientific">Sediminimonas qiaohouensis</name>
    <dbReference type="NCBI Taxonomy" id="552061"/>
    <lineage>
        <taxon>Bacteria</taxon>
        <taxon>Pseudomonadati</taxon>
        <taxon>Pseudomonadota</taxon>
        <taxon>Alphaproteobacteria</taxon>
        <taxon>Rhodobacterales</taxon>
        <taxon>Roseobacteraceae</taxon>
        <taxon>Sediminimonas</taxon>
    </lineage>
</organism>
<reference evidence="3 4" key="1">
    <citation type="submission" date="2019-06" db="EMBL/GenBank/DDBJ databases">
        <title>Enrichment of Autotrophic Halophilic Microorganisms from Red Sea Brine Pool Using Microbial Electrosynthesis System.</title>
        <authorList>
            <person name="Alqahtani M.F."/>
            <person name="Bajracharya S."/>
            <person name="Katuri K.P."/>
            <person name="Ali M."/>
            <person name="Saikaly P.E."/>
        </authorList>
    </citation>
    <scope>NUCLEOTIDE SEQUENCE [LARGE SCALE GENOMIC DNA]</scope>
    <source>
        <strain evidence="3">MES6</strain>
    </source>
</reference>
<evidence type="ECO:0000259" key="2">
    <source>
        <dbReference type="Pfam" id="PF13403"/>
    </source>
</evidence>
<name>A0A7C9LKT6_9RHOB</name>
<feature type="domain" description="Hedgehog/Intein (Hint)" evidence="2">
    <location>
        <begin position="184"/>
        <end position="320"/>
    </location>
</feature>
<dbReference type="SUPFAM" id="SSF51294">
    <property type="entry name" value="Hedgehog/intein (Hint) domain"/>
    <property type="match status" value="1"/>
</dbReference>
<dbReference type="RefSeq" id="WP_273247518.1">
    <property type="nucleotide sequence ID" value="NZ_VENJ01000001.1"/>
</dbReference>
<evidence type="ECO:0000256" key="1">
    <source>
        <dbReference type="SAM" id="MobiDB-lite"/>
    </source>
</evidence>
<dbReference type="AlphaFoldDB" id="A0A7C9LKT6"/>
<dbReference type="InterPro" id="IPR036844">
    <property type="entry name" value="Hint_dom_sf"/>
</dbReference>
<dbReference type="Proteomes" id="UP000483078">
    <property type="component" value="Unassembled WGS sequence"/>
</dbReference>
<evidence type="ECO:0000313" key="3">
    <source>
        <dbReference type="EMBL" id="MTJ03080.1"/>
    </source>
</evidence>
<evidence type="ECO:0000313" key="4">
    <source>
        <dbReference type="Proteomes" id="UP000483078"/>
    </source>
</evidence>
<dbReference type="EMBL" id="VENJ01000001">
    <property type="protein sequence ID" value="MTJ03080.1"/>
    <property type="molecule type" value="Genomic_DNA"/>
</dbReference>
<dbReference type="InterPro" id="IPR028992">
    <property type="entry name" value="Hedgehog/Intein_dom"/>
</dbReference>
<proteinExistence type="predicted"/>
<accession>A0A7C9LKT6</accession>
<sequence length="367" mass="39317">MAWIGIAGPHGHLFSTQGLEADTPPGRHAPPDLSSPDSLLARGTILVEATLSPDRRPQTLVGFNRDHPWCSSLSLSTLPGGGVALVLTQGTDVIHATLPDRLPARGETVRITYAWDAPARHGRLSVEHPSSGRIFLTDVEAPKPIPLSDLRLLVHDPAWTEPGGEISLLAVSTTPEPIGPQPTLRPDVPIATPGGYKPAGSLRTGDLVRTMTGQSVPVLDVLHRTVPASGSFAPVHLRAPYFGLRRDIVVAPDQHLVIGGSDVEYTFGRERVLVPARHLVNGTSALNERSGPTTRYVQVLLPGHEVLIAAGAPAESLFIGRLRRKRALLAASVLHSYPRAYLPEHAQSAYRVLKPYEAMTLAAQRAA</sequence>
<comment type="caution">
    <text evidence="3">The sequence shown here is derived from an EMBL/GenBank/DDBJ whole genome shotgun (WGS) entry which is preliminary data.</text>
</comment>
<feature type="region of interest" description="Disordered" evidence="1">
    <location>
        <begin position="14"/>
        <end position="35"/>
    </location>
</feature>